<sequence length="185" mass="20974">MQSGLVPVSSEHDRATEFVGNSYVIARQLATNSDYFMSNVSAMELHRMVKQPQFVIFTSTTRGLRSRTINDLEFGVILVRDEDSFRATAYWVSKQERVKVSDPERTVIDGMHLSAYCGGITEVAKGLRMRRHDMEPGRLIDYALRLQNGAVARRRGYLLDIYQLAAPGELDRLRLIVTVTYTVLA</sequence>
<dbReference type="InterPro" id="IPR018547">
    <property type="entry name" value="AbiEi_C"/>
</dbReference>
<feature type="domain" description="AbiEi antitoxin C-terminal" evidence="1">
    <location>
        <begin position="39"/>
        <end position="160"/>
    </location>
</feature>
<dbReference type="EMBL" id="CP063849">
    <property type="protein sequence ID" value="QOY89529.1"/>
    <property type="molecule type" value="Genomic_DNA"/>
</dbReference>
<organism evidence="2 3">
    <name type="scientific">Paludibaculum fermentans</name>
    <dbReference type="NCBI Taxonomy" id="1473598"/>
    <lineage>
        <taxon>Bacteria</taxon>
        <taxon>Pseudomonadati</taxon>
        <taxon>Acidobacteriota</taxon>
        <taxon>Terriglobia</taxon>
        <taxon>Bryobacterales</taxon>
        <taxon>Bryobacteraceae</taxon>
        <taxon>Paludibaculum</taxon>
    </lineage>
</organism>
<dbReference type="Pfam" id="PF09407">
    <property type="entry name" value="AbiEi_1"/>
    <property type="match status" value="1"/>
</dbReference>
<accession>A0A7S7SLM9</accession>
<dbReference type="KEGG" id="pfer:IRI77_06135"/>
<keyword evidence="3" id="KW-1185">Reference proteome</keyword>
<protein>
    <recommendedName>
        <fullName evidence="1">AbiEi antitoxin C-terminal domain-containing protein</fullName>
    </recommendedName>
</protein>
<reference evidence="2 3" key="1">
    <citation type="submission" date="2020-10" db="EMBL/GenBank/DDBJ databases">
        <title>Complete genome sequence of Paludibaculum fermentans P105T, a facultatively anaerobic acidobacterium capable of dissimilatory Fe(III) reduction.</title>
        <authorList>
            <person name="Dedysh S.N."/>
            <person name="Beletsky A.V."/>
            <person name="Kulichevskaya I.S."/>
            <person name="Mardanov A.V."/>
            <person name="Ravin N.V."/>
        </authorList>
    </citation>
    <scope>NUCLEOTIDE SEQUENCE [LARGE SCALE GENOMIC DNA]</scope>
    <source>
        <strain evidence="2 3">P105</strain>
    </source>
</reference>
<dbReference type="RefSeq" id="WP_194451191.1">
    <property type="nucleotide sequence ID" value="NZ_CP063849.1"/>
</dbReference>
<dbReference type="AlphaFoldDB" id="A0A7S7SLM9"/>
<evidence type="ECO:0000313" key="3">
    <source>
        <dbReference type="Proteomes" id="UP000593892"/>
    </source>
</evidence>
<evidence type="ECO:0000259" key="1">
    <source>
        <dbReference type="Pfam" id="PF09407"/>
    </source>
</evidence>
<gene>
    <name evidence="2" type="ORF">IRI77_06135</name>
</gene>
<evidence type="ECO:0000313" key="2">
    <source>
        <dbReference type="EMBL" id="QOY89529.1"/>
    </source>
</evidence>
<proteinExistence type="predicted"/>
<name>A0A7S7SLM9_PALFE</name>
<dbReference type="Proteomes" id="UP000593892">
    <property type="component" value="Chromosome"/>
</dbReference>